<dbReference type="RefSeq" id="WP_109359203.1">
    <property type="nucleotide sequence ID" value="NZ_QFRJ01000004.1"/>
</dbReference>
<protein>
    <submittedName>
        <fullName evidence="1">Uncharacterized protein</fullName>
    </submittedName>
</protein>
<dbReference type="OrthoDB" id="1466683at2"/>
<comment type="caution">
    <text evidence="1">The sequence shown here is derived from an EMBL/GenBank/DDBJ whole genome shotgun (WGS) entry which is preliminary data.</text>
</comment>
<evidence type="ECO:0000313" key="2">
    <source>
        <dbReference type="Proteomes" id="UP000245370"/>
    </source>
</evidence>
<reference evidence="1 2" key="1">
    <citation type="submission" date="2018-05" db="EMBL/GenBank/DDBJ databases">
        <title>Brumimicrobium oceani sp. nov., isolated from coastal sediment.</title>
        <authorList>
            <person name="Kou Y."/>
        </authorList>
    </citation>
    <scope>NUCLEOTIDE SEQUENCE [LARGE SCALE GENOMIC DNA]</scope>
    <source>
        <strain evidence="1 2">C305</strain>
    </source>
</reference>
<proteinExistence type="predicted"/>
<dbReference type="AlphaFoldDB" id="A0A2U2XDP5"/>
<evidence type="ECO:0000313" key="1">
    <source>
        <dbReference type="EMBL" id="PWH85926.1"/>
    </source>
</evidence>
<gene>
    <name evidence="1" type="ORF">DIT68_07495</name>
</gene>
<dbReference type="Proteomes" id="UP000245370">
    <property type="component" value="Unassembled WGS sequence"/>
</dbReference>
<reference evidence="1 2" key="2">
    <citation type="submission" date="2018-05" db="EMBL/GenBank/DDBJ databases">
        <authorList>
            <person name="Lanie J.A."/>
            <person name="Ng W.-L."/>
            <person name="Kazmierczak K.M."/>
            <person name="Andrzejewski T.M."/>
            <person name="Davidsen T.M."/>
            <person name="Wayne K.J."/>
            <person name="Tettelin H."/>
            <person name="Glass J.I."/>
            <person name="Rusch D."/>
            <person name="Podicherti R."/>
            <person name="Tsui H.-C.T."/>
            <person name="Winkler M.E."/>
        </authorList>
    </citation>
    <scope>NUCLEOTIDE SEQUENCE [LARGE SCALE GENOMIC DNA]</scope>
    <source>
        <strain evidence="1 2">C305</strain>
    </source>
</reference>
<sequence>MAQDDTCYYKLIDSAQHFIANEDFAKGDSFYHKGLNSYRVVPNDYDKAILNNYIVHNKLDFDLIKTGFYNGLKYSLDNYNPPYSKRKIKKIYRKNKLKKKKGSLPVYYTLIRDQRSRSKKNGDIVKADSITGVKLKKWIVEKPHLFDRFQTSFLGSEMIGTLVIHSGWNNLESVQDSIYSLTKKGLIHRDVFGSIIERSALYNGCVFTIDSENQKIEERRDLETMLCNYIYYSNIFVGYGGMRDVERQALILPPIHPSFTEESINKLRNHLFYSDVSMLYGSPRYLKVSAEEYCDFRKKLRR</sequence>
<keyword evidence="2" id="KW-1185">Reference proteome</keyword>
<accession>A0A2U2XDP5</accession>
<organism evidence="1 2">
    <name type="scientific">Brumimicrobium oceani</name>
    <dbReference type="NCBI Taxonomy" id="2100725"/>
    <lineage>
        <taxon>Bacteria</taxon>
        <taxon>Pseudomonadati</taxon>
        <taxon>Bacteroidota</taxon>
        <taxon>Flavobacteriia</taxon>
        <taxon>Flavobacteriales</taxon>
        <taxon>Crocinitomicaceae</taxon>
        <taxon>Brumimicrobium</taxon>
    </lineage>
</organism>
<name>A0A2U2XDP5_9FLAO</name>
<dbReference type="EMBL" id="QFRJ01000004">
    <property type="protein sequence ID" value="PWH85926.1"/>
    <property type="molecule type" value="Genomic_DNA"/>
</dbReference>